<evidence type="ECO:0008006" key="3">
    <source>
        <dbReference type="Google" id="ProtNLM"/>
    </source>
</evidence>
<reference evidence="1 2" key="1">
    <citation type="submission" date="2023-02" db="EMBL/GenBank/DDBJ databases">
        <title>LHISI_Scaffold_Assembly.</title>
        <authorList>
            <person name="Stuart O.P."/>
            <person name="Cleave R."/>
            <person name="Magrath M.J.L."/>
            <person name="Mikheyev A.S."/>
        </authorList>
    </citation>
    <scope>NUCLEOTIDE SEQUENCE [LARGE SCALE GENOMIC DNA]</scope>
    <source>
        <strain evidence="1">Daus_M_001</strain>
        <tissue evidence="1">Leg muscle</tissue>
    </source>
</reference>
<dbReference type="EMBL" id="JARBHB010000004">
    <property type="protein sequence ID" value="KAJ8884972.1"/>
    <property type="molecule type" value="Genomic_DNA"/>
</dbReference>
<sequence length="159" mass="18464">MLSIPLHMTHKLHPLNRSFMEPSKWAYSEACSLWMRKNPGLRINEYIAELACTAYTKVCRLEFAQKGFSSTSIHPINSIVFSDWDFLPSKITDVENPSVSQETGVPDANKRRLQCRKQKAQRSEILTSIPFKEMLQAKHYDKVEKETRKCFKCKKPLKT</sequence>
<comment type="caution">
    <text evidence="1">The sequence shown here is derived from an EMBL/GenBank/DDBJ whole genome shotgun (WGS) entry which is preliminary data.</text>
</comment>
<dbReference type="Proteomes" id="UP001159363">
    <property type="component" value="Chromosome X"/>
</dbReference>
<name>A0ABQ9HKW0_9NEOP</name>
<gene>
    <name evidence="1" type="ORF">PR048_011168</name>
</gene>
<protein>
    <recommendedName>
        <fullName evidence="3">DDE-1 domain-containing protein</fullName>
    </recommendedName>
</protein>
<accession>A0ABQ9HKW0</accession>
<keyword evidence="2" id="KW-1185">Reference proteome</keyword>
<evidence type="ECO:0000313" key="2">
    <source>
        <dbReference type="Proteomes" id="UP001159363"/>
    </source>
</evidence>
<organism evidence="1 2">
    <name type="scientific">Dryococelus australis</name>
    <dbReference type="NCBI Taxonomy" id="614101"/>
    <lineage>
        <taxon>Eukaryota</taxon>
        <taxon>Metazoa</taxon>
        <taxon>Ecdysozoa</taxon>
        <taxon>Arthropoda</taxon>
        <taxon>Hexapoda</taxon>
        <taxon>Insecta</taxon>
        <taxon>Pterygota</taxon>
        <taxon>Neoptera</taxon>
        <taxon>Polyneoptera</taxon>
        <taxon>Phasmatodea</taxon>
        <taxon>Verophasmatodea</taxon>
        <taxon>Anareolatae</taxon>
        <taxon>Phasmatidae</taxon>
        <taxon>Eurycanthinae</taxon>
        <taxon>Dryococelus</taxon>
    </lineage>
</organism>
<proteinExistence type="predicted"/>
<evidence type="ECO:0000313" key="1">
    <source>
        <dbReference type="EMBL" id="KAJ8884972.1"/>
    </source>
</evidence>